<organism evidence="1 2">
    <name type="scientific">Russula earlei</name>
    <dbReference type="NCBI Taxonomy" id="71964"/>
    <lineage>
        <taxon>Eukaryota</taxon>
        <taxon>Fungi</taxon>
        <taxon>Dikarya</taxon>
        <taxon>Basidiomycota</taxon>
        <taxon>Agaricomycotina</taxon>
        <taxon>Agaricomycetes</taxon>
        <taxon>Russulales</taxon>
        <taxon>Russulaceae</taxon>
        <taxon>Russula</taxon>
    </lineage>
</organism>
<evidence type="ECO:0000313" key="1">
    <source>
        <dbReference type="EMBL" id="KAI9509451.1"/>
    </source>
</evidence>
<reference evidence="1" key="1">
    <citation type="submission" date="2021-03" db="EMBL/GenBank/DDBJ databases">
        <title>Evolutionary priming and transition to the ectomycorrhizal habit in an iconic lineage of mushroom-forming fungi: is preadaptation a requirement?</title>
        <authorList>
            <consortium name="DOE Joint Genome Institute"/>
            <person name="Looney B.P."/>
            <person name="Miyauchi S."/>
            <person name="Morin E."/>
            <person name="Drula E."/>
            <person name="Courty P.E."/>
            <person name="Chicoki N."/>
            <person name="Fauchery L."/>
            <person name="Kohler A."/>
            <person name="Kuo A."/>
            <person name="LaButti K."/>
            <person name="Pangilinan J."/>
            <person name="Lipzen A."/>
            <person name="Riley R."/>
            <person name="Andreopoulos W."/>
            <person name="He G."/>
            <person name="Johnson J."/>
            <person name="Barry K.W."/>
            <person name="Grigoriev I.V."/>
            <person name="Nagy L."/>
            <person name="Hibbett D."/>
            <person name="Henrissat B."/>
            <person name="Matheny P.B."/>
            <person name="Labbe J."/>
            <person name="Martin A.F."/>
        </authorList>
    </citation>
    <scope>NUCLEOTIDE SEQUENCE</scope>
    <source>
        <strain evidence="1">BPL698</strain>
    </source>
</reference>
<gene>
    <name evidence="1" type="ORF">F5148DRAFT_1148276</name>
</gene>
<name>A0ACC0UD66_9AGAM</name>
<proteinExistence type="predicted"/>
<accession>A0ACC0UD66</accession>
<protein>
    <submittedName>
        <fullName evidence="1">Uncharacterized protein</fullName>
    </submittedName>
</protein>
<comment type="caution">
    <text evidence="1">The sequence shown here is derived from an EMBL/GenBank/DDBJ whole genome shotgun (WGS) entry which is preliminary data.</text>
</comment>
<evidence type="ECO:0000313" key="2">
    <source>
        <dbReference type="Proteomes" id="UP001207468"/>
    </source>
</evidence>
<dbReference type="EMBL" id="JAGFNK010000064">
    <property type="protein sequence ID" value="KAI9509451.1"/>
    <property type="molecule type" value="Genomic_DNA"/>
</dbReference>
<sequence length="210" mass="23516">MASDSSRTTCATFEKFSSGTDSQTDTDSTWQGYHCPRLYGTSFTPPPSRTGFPHWLLSRRPYDTSLSFFLPQQGTRPHTLTTQDISFLETIVNDVFTFLQGIIRAGQSHHWADFNLWVDFHGRLSNALAAKRVLSAQKVRGYFEEIDVKALTGLDFPKGSWTLLSTEELKSSRGIADQQYLHDLYTDAMAPVDFDWDGAAAGQFNAEGSL</sequence>
<keyword evidence="2" id="KW-1185">Reference proteome</keyword>
<dbReference type="Proteomes" id="UP001207468">
    <property type="component" value="Unassembled WGS sequence"/>
</dbReference>